<dbReference type="GO" id="GO:0008270">
    <property type="term" value="F:zinc ion binding"/>
    <property type="evidence" value="ECO:0007669"/>
    <property type="project" value="UniProtKB-KW"/>
</dbReference>
<dbReference type="Pfam" id="PF06203">
    <property type="entry name" value="CCT"/>
    <property type="match status" value="1"/>
</dbReference>
<evidence type="ECO:0000256" key="5">
    <source>
        <dbReference type="ARBA" id="ARBA00022833"/>
    </source>
</evidence>
<evidence type="ECO:0008006" key="13">
    <source>
        <dbReference type="Google" id="ProtNLM"/>
    </source>
</evidence>
<dbReference type="GO" id="GO:0005634">
    <property type="term" value="C:nucleus"/>
    <property type="evidence" value="ECO:0007669"/>
    <property type="project" value="UniProtKB-SubCell"/>
</dbReference>
<dbReference type="OMA" id="QKPAVGY"/>
<dbReference type="Proteomes" id="UP000824469">
    <property type="component" value="Unassembled WGS sequence"/>
</dbReference>
<evidence type="ECO:0000256" key="6">
    <source>
        <dbReference type="ARBA" id="ARBA00023242"/>
    </source>
</evidence>
<reference evidence="11 12" key="1">
    <citation type="journal article" date="2021" name="Nat. Plants">
        <title>The Taxus genome provides insights into paclitaxel biosynthesis.</title>
        <authorList>
            <person name="Xiong X."/>
            <person name="Gou J."/>
            <person name="Liao Q."/>
            <person name="Li Y."/>
            <person name="Zhou Q."/>
            <person name="Bi G."/>
            <person name="Li C."/>
            <person name="Du R."/>
            <person name="Wang X."/>
            <person name="Sun T."/>
            <person name="Guo L."/>
            <person name="Liang H."/>
            <person name="Lu P."/>
            <person name="Wu Y."/>
            <person name="Zhang Z."/>
            <person name="Ro D.K."/>
            <person name="Shang Y."/>
            <person name="Huang S."/>
            <person name="Yan J."/>
        </authorList>
    </citation>
    <scope>NUCLEOTIDE SEQUENCE [LARGE SCALE GENOMIC DNA]</scope>
    <source>
        <strain evidence="11">Ta-2019</strain>
    </source>
</reference>
<name>A0AA38CGD6_TAXCH</name>
<evidence type="ECO:0000259" key="10">
    <source>
        <dbReference type="PROSITE" id="PS51017"/>
    </source>
</evidence>
<evidence type="ECO:0000256" key="4">
    <source>
        <dbReference type="ARBA" id="ARBA00022771"/>
    </source>
</evidence>
<dbReference type="SMART" id="SM00336">
    <property type="entry name" value="BBOX"/>
    <property type="match status" value="2"/>
</dbReference>
<evidence type="ECO:0000256" key="3">
    <source>
        <dbReference type="ARBA" id="ARBA00022723"/>
    </source>
</evidence>
<organism evidence="11 12">
    <name type="scientific">Taxus chinensis</name>
    <name type="common">Chinese yew</name>
    <name type="synonym">Taxus wallichiana var. chinensis</name>
    <dbReference type="NCBI Taxonomy" id="29808"/>
    <lineage>
        <taxon>Eukaryota</taxon>
        <taxon>Viridiplantae</taxon>
        <taxon>Streptophyta</taxon>
        <taxon>Embryophyta</taxon>
        <taxon>Tracheophyta</taxon>
        <taxon>Spermatophyta</taxon>
        <taxon>Pinopsida</taxon>
        <taxon>Pinidae</taxon>
        <taxon>Conifers II</taxon>
        <taxon>Cupressales</taxon>
        <taxon>Taxaceae</taxon>
        <taxon>Taxus</taxon>
    </lineage>
</organism>
<dbReference type="GO" id="GO:0003700">
    <property type="term" value="F:DNA-binding transcription factor activity"/>
    <property type="evidence" value="ECO:0007669"/>
    <property type="project" value="TreeGrafter"/>
</dbReference>
<keyword evidence="3" id="KW-0479">Metal-binding</keyword>
<dbReference type="EMBL" id="JAHRHJ020000010">
    <property type="protein sequence ID" value="KAH9297154.1"/>
    <property type="molecule type" value="Genomic_DNA"/>
</dbReference>
<evidence type="ECO:0000313" key="11">
    <source>
        <dbReference type="EMBL" id="KAH9297154.1"/>
    </source>
</evidence>
<dbReference type="PANTHER" id="PTHR31319:SF77">
    <property type="entry name" value="ZINC FINGER PROTEIN CONSTANS-LIKE 4"/>
    <property type="match status" value="1"/>
</dbReference>
<comment type="subcellular location">
    <subcellularLocation>
        <location evidence="1 8">Nucleus</location>
    </subcellularLocation>
</comment>
<dbReference type="AlphaFoldDB" id="A0AA38CGD6"/>
<dbReference type="Pfam" id="PF00643">
    <property type="entry name" value="zf-B_box"/>
    <property type="match status" value="1"/>
</dbReference>
<comment type="similarity">
    <text evidence="2">Belongs to the CONSTANS family.</text>
</comment>
<dbReference type="PROSITE" id="PS50119">
    <property type="entry name" value="ZF_BBOX"/>
    <property type="match status" value="2"/>
</dbReference>
<evidence type="ECO:0000256" key="2">
    <source>
        <dbReference type="ARBA" id="ARBA00010024"/>
    </source>
</evidence>
<dbReference type="InterPro" id="IPR000315">
    <property type="entry name" value="Znf_B-box"/>
</dbReference>
<keyword evidence="12" id="KW-1185">Reference proteome</keyword>
<feature type="domain" description="CCT" evidence="10">
    <location>
        <begin position="306"/>
        <end position="348"/>
    </location>
</feature>
<feature type="domain" description="B box-type" evidence="9">
    <location>
        <begin position="63"/>
        <end position="110"/>
    </location>
</feature>
<evidence type="ECO:0000256" key="8">
    <source>
        <dbReference type="PROSITE-ProRule" id="PRU00357"/>
    </source>
</evidence>
<sequence length="370" mass="40131">MKMVKDEDCNGVKDSFHVWSMPKLCDACRIKSCVLFCKADSAYLCADCDVKVHGANKLASRHERVWMCEVCEQAPAAVTCKADAAVLCLSCDADIHSANPLARRHDRVPVAPFYDCAKLVKPSINYPDALGFNSDGLEDDDLAASWLLPNPKLAEGVKNCGDDGHGVVAFGKDAKGGSFVPELFPDADPYLDLGYASSLDAGNGFSGGTDSVVPVRSHVSGGSSGIIDASTVSDGFDADLSSCKANYSYSSATSFNHSGSSSSMDGRVVLDTPANNISTPFNRGLFELTGQAGVHVGIQYNIPFDREARVMRYKEKRKNRKFEKTIRYASRKAYAETRPRIKGRFAKRTDVDMDQMYMSTDLAFGLVPSF</sequence>
<evidence type="ECO:0000313" key="12">
    <source>
        <dbReference type="Proteomes" id="UP000824469"/>
    </source>
</evidence>
<proteinExistence type="inferred from homology"/>
<protein>
    <recommendedName>
        <fullName evidence="13">CONSTANS-like protein</fullName>
    </recommendedName>
</protein>
<evidence type="ECO:0000256" key="7">
    <source>
        <dbReference type="PROSITE-ProRule" id="PRU00024"/>
    </source>
</evidence>
<dbReference type="CDD" id="cd19821">
    <property type="entry name" value="Bbox1_BBX-like"/>
    <property type="match status" value="2"/>
</dbReference>
<dbReference type="PROSITE" id="PS51017">
    <property type="entry name" value="CCT"/>
    <property type="match status" value="1"/>
</dbReference>
<evidence type="ECO:0000256" key="1">
    <source>
        <dbReference type="ARBA" id="ARBA00004123"/>
    </source>
</evidence>
<accession>A0AA38CGD6</accession>
<keyword evidence="5" id="KW-0862">Zinc</keyword>
<keyword evidence="6 8" id="KW-0539">Nucleus</keyword>
<feature type="domain" description="B box-type" evidence="9">
    <location>
        <begin position="20"/>
        <end position="67"/>
    </location>
</feature>
<comment type="caution">
    <text evidence="11">The sequence shown here is derived from an EMBL/GenBank/DDBJ whole genome shotgun (WGS) entry which is preliminary data.</text>
</comment>
<dbReference type="PANTHER" id="PTHR31319">
    <property type="entry name" value="ZINC FINGER PROTEIN CONSTANS-LIKE 4"/>
    <property type="match status" value="1"/>
</dbReference>
<keyword evidence="4 7" id="KW-0863">Zinc-finger</keyword>
<gene>
    <name evidence="11" type="ORF">KI387_028836</name>
</gene>
<dbReference type="InterPro" id="IPR049808">
    <property type="entry name" value="CONSTANS-like_Bbox1"/>
</dbReference>
<dbReference type="InterPro" id="IPR010402">
    <property type="entry name" value="CCT_domain"/>
</dbReference>
<dbReference type="InterPro" id="IPR045281">
    <property type="entry name" value="CONSTANS-like"/>
</dbReference>
<evidence type="ECO:0000259" key="9">
    <source>
        <dbReference type="PROSITE" id="PS50119"/>
    </source>
</evidence>